<gene>
    <name evidence="2" type="ORF">ACG5V6_23645</name>
</gene>
<organism evidence="2 3">
    <name type="scientific">Streptomyces chitinivorans</name>
    <dbReference type="NCBI Taxonomy" id="1257027"/>
    <lineage>
        <taxon>Bacteria</taxon>
        <taxon>Bacillati</taxon>
        <taxon>Actinomycetota</taxon>
        <taxon>Actinomycetes</taxon>
        <taxon>Kitasatosporales</taxon>
        <taxon>Streptomycetaceae</taxon>
        <taxon>Streptomyces</taxon>
    </lineage>
</organism>
<dbReference type="RefSeq" id="WP_279951509.1">
    <property type="nucleotide sequence ID" value="NZ_BAABEN010000024.1"/>
</dbReference>
<proteinExistence type="predicted"/>
<accession>A0ABW7I061</accession>
<feature type="region of interest" description="Disordered" evidence="1">
    <location>
        <begin position="73"/>
        <end position="114"/>
    </location>
</feature>
<sequence length="114" mass="12167">MVWWLLDDTELRLAEDALRVERERTAFLAEVSETLSGTLNVERCTEATVRLAVRHLADAAVLIAPAAGRGLPVIRSTPEGPVHGTVEADPETVPGPSEALQGVPVGDRPVPRPG</sequence>
<dbReference type="EMBL" id="JBIHMK010000121">
    <property type="protein sequence ID" value="MFH0251196.1"/>
    <property type="molecule type" value="Genomic_DNA"/>
</dbReference>
<dbReference type="Proteomes" id="UP001607069">
    <property type="component" value="Unassembled WGS sequence"/>
</dbReference>
<evidence type="ECO:0000313" key="3">
    <source>
        <dbReference type="Proteomes" id="UP001607069"/>
    </source>
</evidence>
<evidence type="ECO:0000313" key="2">
    <source>
        <dbReference type="EMBL" id="MFH0251196.1"/>
    </source>
</evidence>
<evidence type="ECO:0000256" key="1">
    <source>
        <dbReference type="SAM" id="MobiDB-lite"/>
    </source>
</evidence>
<keyword evidence="3" id="KW-1185">Reference proteome</keyword>
<name>A0ABW7I061_9ACTN</name>
<protein>
    <recommendedName>
        <fullName evidence="4">Phosphatase</fullName>
    </recommendedName>
</protein>
<evidence type="ECO:0008006" key="4">
    <source>
        <dbReference type="Google" id="ProtNLM"/>
    </source>
</evidence>
<comment type="caution">
    <text evidence="2">The sequence shown here is derived from an EMBL/GenBank/DDBJ whole genome shotgun (WGS) entry which is preliminary data.</text>
</comment>
<reference evidence="2 3" key="1">
    <citation type="submission" date="2024-10" db="EMBL/GenBank/DDBJ databases">
        <authorList>
            <person name="Cho J.-C."/>
        </authorList>
    </citation>
    <scope>NUCLEOTIDE SEQUENCE [LARGE SCALE GENOMIC DNA]</scope>
    <source>
        <strain evidence="2 3">KCTC29696</strain>
    </source>
</reference>